<dbReference type="PANTHER" id="PTHR32309:SF31">
    <property type="entry name" value="CAPSULAR EXOPOLYSACCHARIDE FAMILY"/>
    <property type="match status" value="1"/>
</dbReference>
<evidence type="ECO:0000259" key="10">
    <source>
        <dbReference type="Pfam" id="PF02706"/>
    </source>
</evidence>
<evidence type="ECO:0000256" key="7">
    <source>
        <dbReference type="ARBA" id="ARBA00023136"/>
    </source>
</evidence>
<sequence>MKSETLYRNFWKSLLIIIVLAILGGGIMGIRAKRHQSTTYTAKTNIVISHDLKINDNKSQDNIVNADLSMMPTYEEIAKNMTVSKEARQYLSSKMKKDYSQNDINSAIDAKTQPQSLVLTLEATTKSKEDSVTIANASAKAFVKELPKVQPGVENVRIVDKATKSDTSSKTSPSIKKHVAVGVALGGLVGLIISFVFITSKEFNLK</sequence>
<dbReference type="RefSeq" id="WP_181462175.1">
    <property type="nucleotide sequence ID" value="NZ_CP059275.1"/>
</dbReference>
<dbReference type="InterPro" id="IPR003856">
    <property type="entry name" value="LPS_length_determ_N"/>
</dbReference>
<reference evidence="11 12" key="1">
    <citation type="submission" date="2020-07" db="EMBL/GenBank/DDBJ databases">
        <title>Genome sequence of Lactobacillus reuteri CNEI-KCA3 isolated from the faeces of a reared-broiler chicken, South-East Nigeria, reveals presence of CRISPR arrays.</title>
        <authorList>
            <person name="Anukam K.C."/>
            <person name="Ibezim C.N."/>
            <person name="BeecK W.V."/>
            <person name="Allonsius C."/>
            <person name="Broek M.D."/>
            <person name="Tuyaerts I."/>
            <person name="Attama A."/>
            <person name="Esimone C.O."/>
            <person name="Lebeer S."/>
        </authorList>
    </citation>
    <scope>NUCLEOTIDE SEQUENCE [LARGE SCALE GENOMIC DNA]</scope>
    <source>
        <strain evidence="11 12">CNEI-KCA3</strain>
    </source>
</reference>
<dbReference type="EMBL" id="CP059275">
    <property type="protein sequence ID" value="QLQ60882.1"/>
    <property type="molecule type" value="Genomic_DNA"/>
</dbReference>
<protein>
    <recommendedName>
        <fullName evidence="3">Capsular polysaccharide biosynthesis protein CpsC</fullName>
    </recommendedName>
</protein>
<evidence type="ECO:0000313" key="12">
    <source>
        <dbReference type="Proteomes" id="UP000510868"/>
    </source>
</evidence>
<comment type="similarity">
    <text evidence="2">Belongs to the CpsC/CapA family.</text>
</comment>
<evidence type="ECO:0000256" key="3">
    <source>
        <dbReference type="ARBA" id="ARBA00020739"/>
    </source>
</evidence>
<evidence type="ECO:0000256" key="2">
    <source>
        <dbReference type="ARBA" id="ARBA00006683"/>
    </source>
</evidence>
<evidence type="ECO:0000256" key="5">
    <source>
        <dbReference type="ARBA" id="ARBA00022692"/>
    </source>
</evidence>
<evidence type="ECO:0000256" key="8">
    <source>
        <dbReference type="ARBA" id="ARBA00045736"/>
    </source>
</evidence>
<evidence type="ECO:0000256" key="6">
    <source>
        <dbReference type="ARBA" id="ARBA00022989"/>
    </source>
</evidence>
<name>A0A7L6BFF1_LIMRT</name>
<organism evidence="11 12">
    <name type="scientific">Limosilactobacillus reuteri</name>
    <name type="common">Lactobacillus reuteri</name>
    <dbReference type="NCBI Taxonomy" id="1598"/>
    <lineage>
        <taxon>Bacteria</taxon>
        <taxon>Bacillati</taxon>
        <taxon>Bacillota</taxon>
        <taxon>Bacilli</taxon>
        <taxon>Lactobacillales</taxon>
        <taxon>Lactobacillaceae</taxon>
        <taxon>Limosilactobacillus</taxon>
    </lineage>
</organism>
<evidence type="ECO:0000256" key="4">
    <source>
        <dbReference type="ARBA" id="ARBA00022475"/>
    </source>
</evidence>
<gene>
    <name evidence="11" type="ORF">HHK02_06490</name>
</gene>
<keyword evidence="6 9" id="KW-1133">Transmembrane helix</keyword>
<feature type="transmembrane region" description="Helical" evidence="9">
    <location>
        <begin position="12"/>
        <end position="30"/>
    </location>
</feature>
<dbReference type="GO" id="GO:0005886">
    <property type="term" value="C:plasma membrane"/>
    <property type="evidence" value="ECO:0007669"/>
    <property type="project" value="UniProtKB-SubCell"/>
</dbReference>
<feature type="transmembrane region" description="Helical" evidence="9">
    <location>
        <begin position="179"/>
        <end position="198"/>
    </location>
</feature>
<dbReference type="InterPro" id="IPR050445">
    <property type="entry name" value="Bact_polysacc_biosynth/exp"/>
</dbReference>
<dbReference type="Pfam" id="PF02706">
    <property type="entry name" value="Wzz"/>
    <property type="match status" value="1"/>
</dbReference>
<evidence type="ECO:0000256" key="1">
    <source>
        <dbReference type="ARBA" id="ARBA00004651"/>
    </source>
</evidence>
<dbReference type="Proteomes" id="UP000510868">
    <property type="component" value="Chromosome"/>
</dbReference>
<keyword evidence="5 9" id="KW-0812">Transmembrane</keyword>
<comment type="subcellular location">
    <subcellularLocation>
        <location evidence="1">Cell membrane</location>
        <topology evidence="1">Multi-pass membrane protein</topology>
    </subcellularLocation>
</comment>
<evidence type="ECO:0000256" key="9">
    <source>
        <dbReference type="SAM" id="Phobius"/>
    </source>
</evidence>
<comment type="function">
    <text evidence="8">Required for CpsD phosphorylation. Involved in the regulation of capsular polysaccharide biosynthesis. May be part of a complex that directs the coordinated polymerization and export to the cell surface of the capsular polysaccharide.</text>
</comment>
<accession>A0A7L6BFF1</accession>
<evidence type="ECO:0000313" key="11">
    <source>
        <dbReference type="EMBL" id="QLQ60882.1"/>
    </source>
</evidence>
<keyword evidence="7 9" id="KW-0472">Membrane</keyword>
<feature type="domain" description="Polysaccharide chain length determinant N-terminal" evidence="10">
    <location>
        <begin position="6"/>
        <end position="87"/>
    </location>
</feature>
<dbReference type="PANTHER" id="PTHR32309">
    <property type="entry name" value="TYROSINE-PROTEIN KINASE"/>
    <property type="match status" value="1"/>
</dbReference>
<keyword evidence="4" id="KW-1003">Cell membrane</keyword>
<dbReference type="AlphaFoldDB" id="A0A7L6BFF1"/>
<proteinExistence type="inferred from homology"/>